<evidence type="ECO:0000259" key="1">
    <source>
        <dbReference type="Pfam" id="PF00561"/>
    </source>
</evidence>
<dbReference type="InterPro" id="IPR029058">
    <property type="entry name" value="AB_hydrolase_fold"/>
</dbReference>
<dbReference type="AlphaFoldDB" id="A0A1I4U2Z8"/>
<dbReference type="PRINTS" id="PR00111">
    <property type="entry name" value="ABHYDROLASE"/>
</dbReference>
<dbReference type="STRING" id="684065.SAMN05421738_10341"/>
<sequence length="248" mass="27900">MLYYEVEGEGKSFVFLHGFLENHSIWNNLRADLKDQHQIITLDLLGHGNSETDNEENTMEEMVDEVIAVLDVLNIAQATFIGHSMGGYVACALADLYPERVENIVLLNSSTLADDEAKKNQRLRTCETARKNFKALVNFSMPSLFAAHHRENFKNDLNKIKEIALTTPIAGVCAALKGMRLRPDRSSVLYDFKGGIYIVVGMNDETVNPELFLTLIPELPNIHLYQYNGGHMAFIEHYAEVLSILKGI</sequence>
<dbReference type="SUPFAM" id="SSF53474">
    <property type="entry name" value="alpha/beta-Hydrolases"/>
    <property type="match status" value="1"/>
</dbReference>
<evidence type="ECO:0000313" key="2">
    <source>
        <dbReference type="EMBL" id="SFM83210.1"/>
    </source>
</evidence>
<feature type="domain" description="AB hydrolase-1" evidence="1">
    <location>
        <begin position="12"/>
        <end position="151"/>
    </location>
</feature>
<dbReference type="EMBL" id="FOUZ01000003">
    <property type="protein sequence ID" value="SFM83210.1"/>
    <property type="molecule type" value="Genomic_DNA"/>
</dbReference>
<proteinExistence type="predicted"/>
<dbReference type="OrthoDB" id="252464at2"/>
<dbReference type="Gene3D" id="3.40.50.1820">
    <property type="entry name" value="alpha/beta hydrolase"/>
    <property type="match status" value="1"/>
</dbReference>
<dbReference type="Pfam" id="PF00561">
    <property type="entry name" value="Abhydrolase_1"/>
    <property type="match status" value="1"/>
</dbReference>
<protein>
    <submittedName>
        <fullName evidence="2">Pimeloyl-ACP methyl ester carboxylesterase</fullName>
    </submittedName>
</protein>
<keyword evidence="3" id="KW-1185">Reference proteome</keyword>
<name>A0A1I4U2Z8_9FLAO</name>
<organism evidence="2 3">
    <name type="scientific">Algoriella xinjiangensis</name>
    <dbReference type="NCBI Taxonomy" id="684065"/>
    <lineage>
        <taxon>Bacteria</taxon>
        <taxon>Pseudomonadati</taxon>
        <taxon>Bacteroidota</taxon>
        <taxon>Flavobacteriia</taxon>
        <taxon>Flavobacteriales</taxon>
        <taxon>Weeksellaceae</taxon>
        <taxon>Algoriella</taxon>
    </lineage>
</organism>
<dbReference type="PANTHER" id="PTHR43798">
    <property type="entry name" value="MONOACYLGLYCEROL LIPASE"/>
    <property type="match status" value="1"/>
</dbReference>
<dbReference type="RefSeq" id="WP_092906560.1">
    <property type="nucleotide sequence ID" value="NZ_FOUZ01000003.1"/>
</dbReference>
<evidence type="ECO:0000313" key="3">
    <source>
        <dbReference type="Proteomes" id="UP000199149"/>
    </source>
</evidence>
<reference evidence="3" key="1">
    <citation type="submission" date="2016-10" db="EMBL/GenBank/DDBJ databases">
        <authorList>
            <person name="Varghese N."/>
            <person name="Submissions S."/>
        </authorList>
    </citation>
    <scope>NUCLEOTIDE SEQUENCE [LARGE SCALE GENOMIC DNA]</scope>
    <source>
        <strain evidence="3">XJ109</strain>
    </source>
</reference>
<gene>
    <name evidence="2" type="ORF">SAMN05421738_10341</name>
</gene>
<dbReference type="InterPro" id="IPR000073">
    <property type="entry name" value="AB_hydrolase_1"/>
</dbReference>
<dbReference type="Proteomes" id="UP000199149">
    <property type="component" value="Unassembled WGS sequence"/>
</dbReference>
<dbReference type="InterPro" id="IPR050266">
    <property type="entry name" value="AB_hydrolase_sf"/>
</dbReference>
<accession>A0A1I4U2Z8</accession>